<feature type="transmembrane region" description="Helical" evidence="1">
    <location>
        <begin position="86"/>
        <end position="105"/>
    </location>
</feature>
<dbReference type="EMBL" id="JAQFWP010000046">
    <property type="protein sequence ID" value="MDA2807066.1"/>
    <property type="molecule type" value="Genomic_DNA"/>
</dbReference>
<comment type="caution">
    <text evidence="2">The sequence shown here is derived from an EMBL/GenBank/DDBJ whole genome shotgun (WGS) entry which is preliminary data.</text>
</comment>
<keyword evidence="1" id="KW-0812">Transmembrane</keyword>
<gene>
    <name evidence="2" type="ORF">O4U47_21355</name>
</gene>
<keyword evidence="1" id="KW-0472">Membrane</keyword>
<dbReference type="InterPro" id="IPR021215">
    <property type="entry name" value="DUF2752"/>
</dbReference>
<reference evidence="2" key="1">
    <citation type="submission" date="2023-01" db="EMBL/GenBank/DDBJ databases">
        <title>Draft genome sequence of Nocardiopsis sp. LSu2-4 isolated from halophytes.</title>
        <authorList>
            <person name="Duangmal K."/>
            <person name="Chantavorakit T."/>
        </authorList>
    </citation>
    <scope>NUCLEOTIDE SEQUENCE</scope>
    <source>
        <strain evidence="2">LSu2-4</strain>
    </source>
</reference>
<keyword evidence="1" id="KW-1133">Transmembrane helix</keyword>
<dbReference type="Proteomes" id="UP001165685">
    <property type="component" value="Unassembled WGS sequence"/>
</dbReference>
<name>A0ABT4TRQ2_9ACTN</name>
<feature type="transmembrane region" description="Helical" evidence="1">
    <location>
        <begin position="117"/>
        <end position="134"/>
    </location>
</feature>
<organism evidence="2 3">
    <name type="scientific">Nocardiopsis suaedae</name>
    <dbReference type="NCBI Taxonomy" id="3018444"/>
    <lineage>
        <taxon>Bacteria</taxon>
        <taxon>Bacillati</taxon>
        <taxon>Actinomycetota</taxon>
        <taxon>Actinomycetes</taxon>
        <taxon>Streptosporangiales</taxon>
        <taxon>Nocardiopsidaceae</taxon>
        <taxon>Nocardiopsis</taxon>
    </lineage>
</organism>
<evidence type="ECO:0000313" key="2">
    <source>
        <dbReference type="EMBL" id="MDA2807066.1"/>
    </source>
</evidence>
<feature type="transmembrane region" description="Helical" evidence="1">
    <location>
        <begin position="24"/>
        <end position="44"/>
    </location>
</feature>
<evidence type="ECO:0000256" key="1">
    <source>
        <dbReference type="SAM" id="Phobius"/>
    </source>
</evidence>
<dbReference type="Pfam" id="PF10825">
    <property type="entry name" value="DUF2752"/>
    <property type="match status" value="1"/>
</dbReference>
<accession>A0ABT4TRQ2</accession>
<dbReference type="RefSeq" id="WP_270679697.1">
    <property type="nucleotide sequence ID" value="NZ_JAQFWP010000046.1"/>
</dbReference>
<proteinExistence type="predicted"/>
<protein>
    <submittedName>
        <fullName evidence="2">DUF2752 domain-containing protein</fullName>
    </submittedName>
</protein>
<keyword evidence="3" id="KW-1185">Reference proteome</keyword>
<sequence length="183" mass="19166">MGKRLPTVSAPIGFTVGGTDRMRLLTAAAGAGLVLGAAMAVFGLPPVDLHGPNHYMGIMSPTCGATRSVWSAMSGDWAMSWRYNPLGIPLVLGAAAVLIRTAVGAVTGHWVNATVRAPRTLLVLTGVGTVALWIRQQLNADLVGPQPGDTFSPAGLLLVLSATAAYVLYVVGHRAVRRRFRRA</sequence>
<feature type="transmembrane region" description="Helical" evidence="1">
    <location>
        <begin position="154"/>
        <end position="172"/>
    </location>
</feature>
<evidence type="ECO:0000313" key="3">
    <source>
        <dbReference type="Proteomes" id="UP001165685"/>
    </source>
</evidence>